<dbReference type="GO" id="GO:0003735">
    <property type="term" value="F:structural constituent of ribosome"/>
    <property type="evidence" value="ECO:0007669"/>
    <property type="project" value="TreeGrafter"/>
</dbReference>
<evidence type="ECO:0000313" key="8">
    <source>
        <dbReference type="EMBL" id="KAK1311195.1"/>
    </source>
</evidence>
<comment type="subcellular location">
    <subcellularLocation>
        <location evidence="1">Cytoplasm</location>
    </subcellularLocation>
</comment>
<dbReference type="Proteomes" id="UP001180020">
    <property type="component" value="Unassembled WGS sequence"/>
</dbReference>
<comment type="caution">
    <text evidence="8">The sequence shown here is derived from an EMBL/GenBank/DDBJ whole genome shotgun (WGS) entry which is preliminary data.</text>
</comment>
<gene>
    <name evidence="8" type="primary">RPS10C</name>
    <name evidence="8" type="ORF">QJS10_CPA08g00639</name>
</gene>
<dbReference type="InterPro" id="IPR037447">
    <property type="entry name" value="Ribosomal_eS10"/>
</dbReference>
<protein>
    <submittedName>
        <fullName evidence="8">40S ribosomal protein S10-3</fullName>
    </submittedName>
</protein>
<proteinExistence type="inferred from homology"/>
<dbReference type="GO" id="GO:0003723">
    <property type="term" value="F:RNA binding"/>
    <property type="evidence" value="ECO:0007669"/>
    <property type="project" value="TreeGrafter"/>
</dbReference>
<accession>A0AAV9EC74</accession>
<evidence type="ECO:0000256" key="1">
    <source>
        <dbReference type="ARBA" id="ARBA00004496"/>
    </source>
</evidence>
<keyword evidence="3" id="KW-0963">Cytoplasm</keyword>
<evidence type="ECO:0000256" key="4">
    <source>
        <dbReference type="ARBA" id="ARBA00022980"/>
    </source>
</evidence>
<keyword evidence="5" id="KW-0687">Ribonucleoprotein</keyword>
<evidence type="ECO:0000256" key="5">
    <source>
        <dbReference type="ARBA" id="ARBA00023274"/>
    </source>
</evidence>
<dbReference type="GO" id="GO:0022627">
    <property type="term" value="C:cytosolic small ribosomal subunit"/>
    <property type="evidence" value="ECO:0007669"/>
    <property type="project" value="TreeGrafter"/>
</dbReference>
<organism evidence="8 9">
    <name type="scientific">Acorus calamus</name>
    <name type="common">Sweet flag</name>
    <dbReference type="NCBI Taxonomy" id="4465"/>
    <lineage>
        <taxon>Eukaryota</taxon>
        <taxon>Viridiplantae</taxon>
        <taxon>Streptophyta</taxon>
        <taxon>Embryophyta</taxon>
        <taxon>Tracheophyta</taxon>
        <taxon>Spermatophyta</taxon>
        <taxon>Magnoliopsida</taxon>
        <taxon>Liliopsida</taxon>
        <taxon>Acoraceae</taxon>
        <taxon>Acorus</taxon>
    </lineage>
</organism>
<evidence type="ECO:0000256" key="6">
    <source>
        <dbReference type="SAM" id="MobiDB-lite"/>
    </source>
</evidence>
<dbReference type="EMBL" id="JAUJYO010000008">
    <property type="protein sequence ID" value="KAK1311195.1"/>
    <property type="molecule type" value="Genomic_DNA"/>
</dbReference>
<evidence type="ECO:0000259" key="7">
    <source>
        <dbReference type="Pfam" id="PF03501"/>
    </source>
</evidence>
<dbReference type="FunFam" id="1.10.10.10:FF:000025">
    <property type="entry name" value="40S ribosomal protein S10"/>
    <property type="match status" value="1"/>
</dbReference>
<feature type="domain" description="Plectin/eS10 N-terminal" evidence="7">
    <location>
        <begin position="4"/>
        <end position="94"/>
    </location>
</feature>
<evidence type="ECO:0000256" key="3">
    <source>
        <dbReference type="ARBA" id="ARBA00022490"/>
    </source>
</evidence>
<dbReference type="AlphaFoldDB" id="A0AAV9EC74"/>
<dbReference type="PANTHER" id="PTHR12146:SF0">
    <property type="entry name" value="RIBOSOMAL PROTEIN S10"/>
    <property type="match status" value="1"/>
</dbReference>
<dbReference type="Pfam" id="PF03501">
    <property type="entry name" value="S10_plectin"/>
    <property type="match status" value="1"/>
</dbReference>
<keyword evidence="9" id="KW-1185">Reference proteome</keyword>
<evidence type="ECO:0000313" key="9">
    <source>
        <dbReference type="Proteomes" id="UP001180020"/>
    </source>
</evidence>
<reference evidence="8" key="1">
    <citation type="journal article" date="2023" name="Nat. Commun.">
        <title>Diploid and tetraploid genomes of Acorus and the evolution of monocots.</title>
        <authorList>
            <person name="Ma L."/>
            <person name="Liu K.W."/>
            <person name="Li Z."/>
            <person name="Hsiao Y.Y."/>
            <person name="Qi Y."/>
            <person name="Fu T."/>
            <person name="Tang G.D."/>
            <person name="Zhang D."/>
            <person name="Sun W.H."/>
            <person name="Liu D.K."/>
            <person name="Li Y."/>
            <person name="Chen G.Z."/>
            <person name="Liu X.D."/>
            <person name="Liao X.Y."/>
            <person name="Jiang Y.T."/>
            <person name="Yu X."/>
            <person name="Hao Y."/>
            <person name="Huang J."/>
            <person name="Zhao X.W."/>
            <person name="Ke S."/>
            <person name="Chen Y.Y."/>
            <person name="Wu W.L."/>
            <person name="Hsu J.L."/>
            <person name="Lin Y.F."/>
            <person name="Huang M.D."/>
            <person name="Li C.Y."/>
            <person name="Huang L."/>
            <person name="Wang Z.W."/>
            <person name="Zhao X."/>
            <person name="Zhong W.Y."/>
            <person name="Peng D.H."/>
            <person name="Ahmad S."/>
            <person name="Lan S."/>
            <person name="Zhang J.S."/>
            <person name="Tsai W.C."/>
            <person name="Van de Peer Y."/>
            <person name="Liu Z.J."/>
        </authorList>
    </citation>
    <scope>NUCLEOTIDE SEQUENCE</scope>
    <source>
        <strain evidence="8">CP</strain>
    </source>
</reference>
<reference evidence="8" key="2">
    <citation type="submission" date="2023-06" db="EMBL/GenBank/DDBJ databases">
        <authorList>
            <person name="Ma L."/>
            <person name="Liu K.-W."/>
            <person name="Li Z."/>
            <person name="Hsiao Y.-Y."/>
            <person name="Qi Y."/>
            <person name="Fu T."/>
            <person name="Tang G."/>
            <person name="Zhang D."/>
            <person name="Sun W.-H."/>
            <person name="Liu D.-K."/>
            <person name="Li Y."/>
            <person name="Chen G.-Z."/>
            <person name="Liu X.-D."/>
            <person name="Liao X.-Y."/>
            <person name="Jiang Y.-T."/>
            <person name="Yu X."/>
            <person name="Hao Y."/>
            <person name="Huang J."/>
            <person name="Zhao X.-W."/>
            <person name="Ke S."/>
            <person name="Chen Y.-Y."/>
            <person name="Wu W.-L."/>
            <person name="Hsu J.-L."/>
            <person name="Lin Y.-F."/>
            <person name="Huang M.-D."/>
            <person name="Li C.-Y."/>
            <person name="Huang L."/>
            <person name="Wang Z.-W."/>
            <person name="Zhao X."/>
            <person name="Zhong W.-Y."/>
            <person name="Peng D.-H."/>
            <person name="Ahmad S."/>
            <person name="Lan S."/>
            <person name="Zhang J.-S."/>
            <person name="Tsai W.-C."/>
            <person name="Van De Peer Y."/>
            <person name="Liu Z.-J."/>
        </authorList>
    </citation>
    <scope>NUCLEOTIDE SEQUENCE</scope>
    <source>
        <strain evidence="8">CP</strain>
        <tissue evidence="8">Leaves</tissue>
    </source>
</reference>
<dbReference type="PANTHER" id="PTHR12146">
    <property type="entry name" value="40S RIBOSOMAL PROTEIN S10"/>
    <property type="match status" value="1"/>
</dbReference>
<dbReference type="InterPro" id="IPR036388">
    <property type="entry name" value="WH-like_DNA-bd_sf"/>
</dbReference>
<evidence type="ECO:0000256" key="2">
    <source>
        <dbReference type="ARBA" id="ARBA00007278"/>
    </source>
</evidence>
<name>A0AAV9EC74_ACOCL</name>
<dbReference type="Gene3D" id="1.10.10.10">
    <property type="entry name" value="Winged helix-like DNA-binding domain superfamily/Winged helix DNA-binding domain"/>
    <property type="match status" value="1"/>
</dbReference>
<feature type="region of interest" description="Disordered" evidence="6">
    <location>
        <begin position="112"/>
        <end position="131"/>
    </location>
</feature>
<dbReference type="InterPro" id="IPR005326">
    <property type="entry name" value="Plectin_eS10_N"/>
</dbReference>
<sequence length="154" mass="17712">MLISLKNRLEICKYLFQEGVLYAKKDYNLVNHPLIDVPNLQVIKLMQSFKSKEFVKETFAWMHYYWYLTNEGNEYLRGLMNLPSEIVPAPLKKSTRAFGGKDHLVLRERPRYGDKEGYRGGPRGAQGDFGDKGGAPAEFQPSFRVSSHCFIISC</sequence>
<keyword evidence="4 8" id="KW-0689">Ribosomal protein</keyword>
<comment type="similarity">
    <text evidence="2">Belongs to the eukaryotic ribosomal protein eS10 family.</text>
</comment>